<keyword evidence="6" id="KW-1185">Reference proteome</keyword>
<keyword evidence="4" id="KW-0812">Transmembrane</keyword>
<dbReference type="Pfam" id="PF13855">
    <property type="entry name" value="LRR_8"/>
    <property type="match status" value="2"/>
</dbReference>
<feature type="region of interest" description="Disordered" evidence="3">
    <location>
        <begin position="616"/>
        <end position="672"/>
    </location>
</feature>
<keyword evidence="2" id="KW-0677">Repeat</keyword>
<dbReference type="AlphaFoldDB" id="A0A9P0FNX4"/>
<dbReference type="PANTHER" id="PTHR45712:SF22">
    <property type="entry name" value="INSULIN-LIKE GROWTH FACTOR-BINDING PROTEIN COMPLEX ACID LABILE SUBUNIT"/>
    <property type="match status" value="1"/>
</dbReference>
<name>A0A9P0FNX4_BRAAE</name>
<keyword evidence="1" id="KW-0433">Leucine-rich repeat</keyword>
<organism evidence="5 6">
    <name type="scientific">Brassicogethes aeneus</name>
    <name type="common">Rape pollen beetle</name>
    <name type="synonym">Meligethes aeneus</name>
    <dbReference type="NCBI Taxonomy" id="1431903"/>
    <lineage>
        <taxon>Eukaryota</taxon>
        <taxon>Metazoa</taxon>
        <taxon>Ecdysozoa</taxon>
        <taxon>Arthropoda</taxon>
        <taxon>Hexapoda</taxon>
        <taxon>Insecta</taxon>
        <taxon>Pterygota</taxon>
        <taxon>Neoptera</taxon>
        <taxon>Endopterygota</taxon>
        <taxon>Coleoptera</taxon>
        <taxon>Polyphaga</taxon>
        <taxon>Cucujiformia</taxon>
        <taxon>Nitidulidae</taxon>
        <taxon>Meligethinae</taxon>
        <taxon>Brassicogethes</taxon>
    </lineage>
</organism>
<keyword evidence="4" id="KW-0472">Membrane</keyword>
<proteinExistence type="predicted"/>
<dbReference type="Pfam" id="PF13306">
    <property type="entry name" value="LRR_5"/>
    <property type="match status" value="2"/>
</dbReference>
<dbReference type="PANTHER" id="PTHR45712">
    <property type="entry name" value="AGAP008170-PA"/>
    <property type="match status" value="1"/>
</dbReference>
<dbReference type="Gene3D" id="3.80.10.10">
    <property type="entry name" value="Ribonuclease Inhibitor"/>
    <property type="match status" value="3"/>
</dbReference>
<evidence type="ECO:0000256" key="3">
    <source>
        <dbReference type="SAM" id="MobiDB-lite"/>
    </source>
</evidence>
<reference evidence="5" key="1">
    <citation type="submission" date="2021-12" db="EMBL/GenBank/DDBJ databases">
        <authorList>
            <person name="King R."/>
        </authorList>
    </citation>
    <scope>NUCLEOTIDE SEQUENCE</scope>
</reference>
<dbReference type="PROSITE" id="PS51450">
    <property type="entry name" value="LRR"/>
    <property type="match status" value="3"/>
</dbReference>
<dbReference type="InterPro" id="IPR050333">
    <property type="entry name" value="SLRP"/>
</dbReference>
<evidence type="ECO:0000313" key="5">
    <source>
        <dbReference type="EMBL" id="CAH0562579.1"/>
    </source>
</evidence>
<dbReference type="InterPro" id="IPR001611">
    <property type="entry name" value="Leu-rich_rpt"/>
</dbReference>
<feature type="region of interest" description="Disordered" evidence="3">
    <location>
        <begin position="546"/>
        <end position="584"/>
    </location>
</feature>
<accession>A0A9P0FNX4</accession>
<dbReference type="InterPro" id="IPR026906">
    <property type="entry name" value="LRR_5"/>
</dbReference>
<feature type="compositionally biased region" description="Polar residues" evidence="3">
    <location>
        <begin position="659"/>
        <end position="672"/>
    </location>
</feature>
<dbReference type="InterPro" id="IPR003591">
    <property type="entry name" value="Leu-rich_rpt_typical-subtyp"/>
</dbReference>
<feature type="compositionally biased region" description="Basic residues" evidence="3">
    <location>
        <begin position="624"/>
        <end position="634"/>
    </location>
</feature>
<dbReference type="SMART" id="SM00369">
    <property type="entry name" value="LRR_TYP"/>
    <property type="match status" value="12"/>
</dbReference>
<evidence type="ECO:0000256" key="2">
    <source>
        <dbReference type="ARBA" id="ARBA00022737"/>
    </source>
</evidence>
<dbReference type="InterPro" id="IPR032675">
    <property type="entry name" value="LRR_dom_sf"/>
</dbReference>
<protein>
    <submittedName>
        <fullName evidence="5">Uncharacterized protein</fullName>
    </submittedName>
</protein>
<gene>
    <name evidence="5" type="ORF">MELIAE_LOCUS11653</name>
</gene>
<dbReference type="EMBL" id="OV121139">
    <property type="protein sequence ID" value="CAH0562579.1"/>
    <property type="molecule type" value="Genomic_DNA"/>
</dbReference>
<dbReference type="OrthoDB" id="1574204at2759"/>
<dbReference type="SUPFAM" id="SSF52058">
    <property type="entry name" value="L domain-like"/>
    <property type="match status" value="2"/>
</dbReference>
<sequence length="672" mass="77208">MHFYAYLTVYCVVSVCKSDLVRQKCPVQCVCNEGLTDCSDGNLSVLPDGIYSQVVSLDLSRNNFTQFPSNFTELDSLIKLNISHNNLQTIEYGAFQRLSNIKILDLSSNKFKDWKDIKSSTFDYIDQLDVLDFSNNNLGNVRFTNIISLTTLRLNNCNLRSIEGIFQPKNILRDVYLANNNIRSIPANLVAEKLEILDLTNAGIFNISETAFAGMPYLNELILKHNIRLKNIRLQSNSLISIDASGCSLEHVPEGDFSRIEIINLSGNKITMLKSKTFERLYTTQVLTANFSENSISKIYDGAFNNALFLNIDLSFNRIAEIPENLFTSQTKLVKLNLSHNFIQVVSWTIDNLLYLDISYNEIKNIDVGDFQNMPKLESLIMRRNFISIIPDNTYLPKLKYLDVSLCKIRKLTNKTFADMDSLRILDLRSNQLSSVNPSYFPKISDVQIYGNPWRCECPALKAMYEHKMRYHEDVRLICDTPEKLSGKTWKEACQNEWYPQVARRDNLWVYSVGIIITMSMMLGIIVTIKKISKAKSERLRQFEEERLNEERESLRRMEQAQRRAREEQSRNAPDPRASIGPPSYIEALSLPRLDASHPSLNSLYNIREQRSFLTGSNPEISRKNKVRRKRRRKSDAFQSRRASAASVDTDSSDDKATNRLQLTINPLESDF</sequence>
<feature type="compositionally biased region" description="Basic and acidic residues" evidence="3">
    <location>
        <begin position="546"/>
        <end position="570"/>
    </location>
</feature>
<evidence type="ECO:0000256" key="4">
    <source>
        <dbReference type="SAM" id="Phobius"/>
    </source>
</evidence>
<evidence type="ECO:0000313" key="6">
    <source>
        <dbReference type="Proteomes" id="UP001154078"/>
    </source>
</evidence>
<feature type="transmembrane region" description="Helical" evidence="4">
    <location>
        <begin position="508"/>
        <end position="529"/>
    </location>
</feature>
<evidence type="ECO:0000256" key="1">
    <source>
        <dbReference type="ARBA" id="ARBA00022614"/>
    </source>
</evidence>
<keyword evidence="4" id="KW-1133">Transmembrane helix</keyword>
<dbReference type="Proteomes" id="UP001154078">
    <property type="component" value="Chromosome 8"/>
</dbReference>